<dbReference type="eggNOG" id="COG4373">
    <property type="taxonomic scope" value="Bacteria"/>
</dbReference>
<reference evidence="3 4" key="1">
    <citation type="submission" date="2010-02" db="EMBL/GenBank/DDBJ databases">
        <authorList>
            <person name="Weinstock G."/>
            <person name="Sodergren E."/>
            <person name="Clifton S."/>
            <person name="Fulton L."/>
            <person name="Fulton B."/>
            <person name="Courtney L."/>
            <person name="Fronick C."/>
            <person name="Harrison M."/>
            <person name="Strong C."/>
            <person name="Farmer C."/>
            <person name="Delahaunty K."/>
            <person name="Markovic C."/>
            <person name="Hall O."/>
            <person name="Minx P."/>
            <person name="Tomlinson C."/>
            <person name="Mitreva M."/>
            <person name="Nelson J."/>
            <person name="Hou S."/>
            <person name="Wollam A."/>
            <person name="Pepin K.H."/>
            <person name="Johnson M."/>
            <person name="Bhonagiri V."/>
            <person name="Zhang X."/>
            <person name="Suruliraj S."/>
            <person name="Warren W."/>
            <person name="Chinwalla A."/>
            <person name="Mardis E.R."/>
            <person name="Wilson R.K."/>
        </authorList>
    </citation>
    <scope>NUCLEOTIDE SEQUENCE [LARGE SCALE GENOMIC DNA]</scope>
    <source>
        <strain evidence="3 4">ATCC 29220</strain>
    </source>
</reference>
<comment type="caution">
    <text evidence="3">The sequence shown here is derived from an EMBL/GenBank/DDBJ whole genome shotgun (WGS) entry which is preliminary data.</text>
</comment>
<dbReference type="Proteomes" id="UP000003880">
    <property type="component" value="Unassembled WGS sequence"/>
</dbReference>
<dbReference type="Pfam" id="PF17289">
    <property type="entry name" value="Terminase_6C"/>
    <property type="match status" value="1"/>
</dbReference>
<evidence type="ECO:0000256" key="1">
    <source>
        <dbReference type="ARBA" id="ARBA00022612"/>
    </source>
</evidence>
<gene>
    <name evidence="3" type="ORF">CIT292_06437</name>
</gene>
<evidence type="ECO:0000259" key="2">
    <source>
        <dbReference type="Pfam" id="PF17289"/>
    </source>
</evidence>
<protein>
    <recommendedName>
        <fullName evidence="2">Terminase large subunit gp17-like C-terminal domain-containing protein</fullName>
    </recommendedName>
</protein>
<evidence type="ECO:0000313" key="3">
    <source>
        <dbReference type="EMBL" id="EFE10269.1"/>
    </source>
</evidence>
<keyword evidence="1" id="KW-1188">Viral release from host cell</keyword>
<sequence>MKTPMVLKAKDTIRHGCLKYDAGATDITQSFMAIRKTMTSSGRSSTYEASRSEEASHADIAWATMHALLNEPLSAGSGMHSTSILDIN</sequence>
<accession>D4B833</accession>
<dbReference type="AlphaFoldDB" id="D4B833"/>
<name>D4B833_9ENTR</name>
<dbReference type="EMBL" id="ABWL02000002">
    <property type="protein sequence ID" value="EFE10269.1"/>
    <property type="molecule type" value="Genomic_DNA"/>
</dbReference>
<organism evidence="3 4">
    <name type="scientific">Citrobacter youngae ATCC 29220</name>
    <dbReference type="NCBI Taxonomy" id="500640"/>
    <lineage>
        <taxon>Bacteria</taxon>
        <taxon>Pseudomonadati</taxon>
        <taxon>Pseudomonadota</taxon>
        <taxon>Gammaproteobacteria</taxon>
        <taxon>Enterobacterales</taxon>
        <taxon>Enterobacteriaceae</taxon>
        <taxon>Citrobacter</taxon>
        <taxon>Citrobacter freundii complex</taxon>
    </lineage>
</organism>
<dbReference type="HOGENOM" id="CLU_020362_1_0_6"/>
<evidence type="ECO:0000313" key="4">
    <source>
        <dbReference type="Proteomes" id="UP000003880"/>
    </source>
</evidence>
<feature type="domain" description="Terminase large subunit gp17-like C-terminal" evidence="2">
    <location>
        <begin position="2"/>
        <end position="70"/>
    </location>
</feature>
<proteinExistence type="predicted"/>
<dbReference type="InterPro" id="IPR035421">
    <property type="entry name" value="Terminase_6C"/>
</dbReference>